<dbReference type="AlphaFoldDB" id="A0A0C2HHT1"/>
<organism evidence="2 3">
    <name type="scientific">Ancylostoma duodenale</name>
    <dbReference type="NCBI Taxonomy" id="51022"/>
    <lineage>
        <taxon>Eukaryota</taxon>
        <taxon>Metazoa</taxon>
        <taxon>Ecdysozoa</taxon>
        <taxon>Nematoda</taxon>
        <taxon>Chromadorea</taxon>
        <taxon>Rhabditida</taxon>
        <taxon>Rhabditina</taxon>
        <taxon>Rhabditomorpha</taxon>
        <taxon>Strongyloidea</taxon>
        <taxon>Ancylostomatidae</taxon>
        <taxon>Ancylostomatinae</taxon>
        <taxon>Ancylostoma</taxon>
    </lineage>
</organism>
<gene>
    <name evidence="2" type="ORF">ANCDUO_00458</name>
</gene>
<protein>
    <submittedName>
        <fullName evidence="2">Uncharacterized protein</fullName>
    </submittedName>
</protein>
<evidence type="ECO:0000256" key="1">
    <source>
        <dbReference type="SAM" id="MobiDB-lite"/>
    </source>
</evidence>
<keyword evidence="3" id="KW-1185">Reference proteome</keyword>
<proteinExistence type="predicted"/>
<dbReference type="OrthoDB" id="20524at2759"/>
<name>A0A0C2HHT1_9BILA</name>
<accession>A0A0C2HHT1</accession>
<feature type="region of interest" description="Disordered" evidence="1">
    <location>
        <begin position="33"/>
        <end position="61"/>
    </location>
</feature>
<dbReference type="EMBL" id="KN726204">
    <property type="protein sequence ID" value="KIH69196.1"/>
    <property type="molecule type" value="Genomic_DNA"/>
</dbReference>
<dbReference type="Proteomes" id="UP000054047">
    <property type="component" value="Unassembled WGS sequence"/>
</dbReference>
<evidence type="ECO:0000313" key="2">
    <source>
        <dbReference type="EMBL" id="KIH69196.1"/>
    </source>
</evidence>
<evidence type="ECO:0000313" key="3">
    <source>
        <dbReference type="Proteomes" id="UP000054047"/>
    </source>
</evidence>
<sequence>MFDMSKLNDSLGVVHHNMSSSSAMEKNCGNISRPLREHHNATPRQTSQLSVIPEKIAHGER</sequence>
<reference evidence="2 3" key="1">
    <citation type="submission" date="2013-12" db="EMBL/GenBank/DDBJ databases">
        <title>Draft genome of the parsitic nematode Ancylostoma duodenale.</title>
        <authorList>
            <person name="Mitreva M."/>
        </authorList>
    </citation>
    <scope>NUCLEOTIDE SEQUENCE [LARGE SCALE GENOMIC DNA]</scope>
    <source>
        <strain evidence="2 3">Zhejiang</strain>
    </source>
</reference>